<dbReference type="InterPro" id="IPR010982">
    <property type="entry name" value="Lambda_DNA-bd_dom_sf"/>
</dbReference>
<dbReference type="PROSITE" id="PS50943">
    <property type="entry name" value="HTH_CROC1"/>
    <property type="match status" value="1"/>
</dbReference>
<gene>
    <name evidence="2" type="ORF">LKD28_03795</name>
</gene>
<comment type="caution">
    <text evidence="2">The sequence shown here is derived from an EMBL/GenBank/DDBJ whole genome shotgun (WGS) entry which is preliminary data.</text>
</comment>
<evidence type="ECO:0000259" key="1">
    <source>
        <dbReference type="PROSITE" id="PS50943"/>
    </source>
</evidence>
<dbReference type="Proteomes" id="UP001198495">
    <property type="component" value="Unassembled WGS sequence"/>
</dbReference>
<dbReference type="EMBL" id="JAJEQT010000002">
    <property type="protein sequence ID" value="MCC2218156.1"/>
    <property type="molecule type" value="Genomic_DNA"/>
</dbReference>
<dbReference type="Gene3D" id="1.10.260.40">
    <property type="entry name" value="lambda repressor-like DNA-binding domains"/>
    <property type="match status" value="1"/>
</dbReference>
<dbReference type="InterPro" id="IPR001387">
    <property type="entry name" value="Cro/C1-type_HTH"/>
</dbReference>
<dbReference type="CDD" id="cd00093">
    <property type="entry name" value="HTH_XRE"/>
    <property type="match status" value="1"/>
</dbReference>
<organism evidence="2 3">
    <name type="scientific">Coprococcus hominis</name>
    <name type="common">ex Arizal et al. 2022</name>
    <dbReference type="NCBI Taxonomy" id="2881262"/>
    <lineage>
        <taxon>Bacteria</taxon>
        <taxon>Bacillati</taxon>
        <taxon>Bacillota</taxon>
        <taxon>Clostridia</taxon>
        <taxon>Lachnospirales</taxon>
        <taxon>Lachnospiraceae</taxon>
        <taxon>Coprococcus</taxon>
    </lineage>
</organism>
<evidence type="ECO:0000313" key="3">
    <source>
        <dbReference type="Proteomes" id="UP001198495"/>
    </source>
</evidence>
<accession>A0ABS8FLU7</accession>
<proteinExistence type="predicted"/>
<feature type="domain" description="HTH cro/C1-type" evidence="1">
    <location>
        <begin position="12"/>
        <end position="61"/>
    </location>
</feature>
<dbReference type="RefSeq" id="WP_227572970.1">
    <property type="nucleotide sequence ID" value="NZ_JAJEQT010000002.1"/>
</dbReference>
<keyword evidence="3" id="KW-1185">Reference proteome</keyword>
<dbReference type="SMART" id="SM00530">
    <property type="entry name" value="HTH_XRE"/>
    <property type="match status" value="1"/>
</dbReference>
<reference evidence="2 3" key="1">
    <citation type="submission" date="2021-10" db="EMBL/GenBank/DDBJ databases">
        <title>Anaerobic single-cell dispensing facilitates the cultivation of human gut bacteria.</title>
        <authorList>
            <person name="Afrizal A."/>
        </authorList>
    </citation>
    <scope>NUCLEOTIDE SEQUENCE [LARGE SCALE GENOMIC DNA]</scope>
    <source>
        <strain evidence="2 3">CLA-AA-H212</strain>
    </source>
</reference>
<sequence length="66" mass="7670">MKIYEKIFARLEELHMSQTELSRRTGIATSTISDWRKKQINPQADKLVSICKALDMTLVELLCDEE</sequence>
<dbReference type="Pfam" id="PF01381">
    <property type="entry name" value="HTH_3"/>
    <property type="match status" value="1"/>
</dbReference>
<dbReference type="SUPFAM" id="SSF47413">
    <property type="entry name" value="lambda repressor-like DNA-binding domains"/>
    <property type="match status" value="1"/>
</dbReference>
<evidence type="ECO:0000313" key="2">
    <source>
        <dbReference type="EMBL" id="MCC2218156.1"/>
    </source>
</evidence>
<protein>
    <submittedName>
        <fullName evidence="2">Helix-turn-helix domain-containing protein</fullName>
    </submittedName>
</protein>
<name>A0ABS8FLU7_9FIRM</name>